<name>A0A1B2AFN5_9SPHN</name>
<dbReference type="RefSeq" id="WP_067680512.1">
    <property type="nucleotide sequence ID" value="NZ_CP016591.1"/>
</dbReference>
<feature type="domain" description="DUF5801" evidence="2">
    <location>
        <begin position="1030"/>
        <end position="1172"/>
    </location>
</feature>
<dbReference type="KEGG" id="ado:A6F68_02471"/>
<dbReference type="Proteomes" id="UP000092932">
    <property type="component" value="Chromosome"/>
</dbReference>
<protein>
    <recommendedName>
        <fullName evidence="2">DUF5801 domain-containing protein</fullName>
    </recommendedName>
</protein>
<feature type="region of interest" description="Disordered" evidence="1">
    <location>
        <begin position="1"/>
        <end position="31"/>
    </location>
</feature>
<feature type="domain" description="DUF5801" evidence="2">
    <location>
        <begin position="849"/>
        <end position="992"/>
    </location>
</feature>
<dbReference type="Gene3D" id="2.60.40.3440">
    <property type="match status" value="1"/>
</dbReference>
<keyword evidence="4" id="KW-1185">Reference proteome</keyword>
<dbReference type="InterPro" id="IPR010221">
    <property type="entry name" value="VCBS_dom"/>
</dbReference>
<evidence type="ECO:0000313" key="3">
    <source>
        <dbReference type="EMBL" id="ANY20967.1"/>
    </source>
</evidence>
<dbReference type="PATRIC" id="fig|692370.5.peg.2482"/>
<evidence type="ECO:0000259" key="2">
    <source>
        <dbReference type="Pfam" id="PF19116"/>
    </source>
</evidence>
<accession>A0A1B2AFN5</accession>
<sequence length="1963" mass="195561">MDLHNQEPNGFGDQDSAELQDGGAGAGPANRSASRVLVADQSGVVVLPAGTELGDIRIEGRDLVVIGSDGVRYVIPDGAIIVPQLVIDDVAIPPLNLAALLIGNEPQPAAGNPQSSGGNFAGPVGPIQDAFGLGDLLPYTELAFPEPEEREIIPAVDNEPDLVIVTPDQPVGATDATSTVDEAALPARPGEPAGSNASSNGETVTGSIVFNSLDGVGSITFGGTAITAVGQTIALTNGTVTITSIAPGVIGYSYTLGDNLLGATVAETVAVVITDLDGDTATATLTINLLDDAPDARNDTDLVAAGTYGPETGNVITGTGTTSGAAGADVQGADGARVTAISGFGGNDTTFDTAGNLVVTGQYGTLTIKADGSYSYVRTPNTAGGVTDTFTYTLTDGDGDSDTATLVITIADSPASVVSLPTSGAGTVVNEAGLPARGNEAPGTAAPTNVETTAGTITVVAPDGIASVKIGDVTVTGAGQTITVPQGTLTITSYNPATGTIAYSFTLGDNTSGDTTSVSFPITVTDVDGDSDTKTLTITIIDDVPVPANDSAAQTVENAPVTVNVLANDVQGADSVQPGTVTFVPGSLSVNGAAATGTLVNNGNGTFTYTPGPGESGVVTFNYSITDGDGDTRQATVTITLLDDSTPVLGEGANLLVDEDGFGSANVDSDPLQADPSETDGNESLTDSGSVTVDFGGDVPANALAAFVLLDDSAYDSQLLTLDGNPVTFAVEGGVLVGRDSGGGEVIRVSVTGAVPGSSAGEVVYTYSATLVQPVRHADAGSEDVVVLSGVSFQIIDSDGDMLPAAGSFSVSILDDVPSIDIAAGTTNLVVDESFGTGGSVQNEPGGALNNDETAPGAAMGAIGYAKGTLFSVTSVDAGTDGEASRVYALSVTNAASGLVDAVTGEAVTLTLVGGVVEGRTATGNALVFTLSINASTGEVTLNQFRAVEHNDAADHDESGASAAGLDAGTIALGVTLTDGDGDTAVDSVDISGLLKFEDDGPAIDVLTGDDTDVTLRTMDSATIGAASDVASTASGAFAGVFSFTSDAGTDGAATPTLTYALGLGANAAMSGMSSHGAPIILLKLSDGLMVGYTGAVVPTAKTDAQVIFSVEVNASGVVTLTQFQQIDHQLPGDTSAPYNGLSDDVILSNQLITLTASATITDGDGDTATDSETVDLGGNLRFADDGPTAVSPEAASLANNASGSDMGYLSIDGLADNYGADGPGSVRFPGSLETTATGLTSGGAPIKYDVSDDGLTLTAYTGASLATGTVIFTAVINPNTNQYTIDMSGSVDSVTKITLNPTDSSFVGGNDPWAGFDRAGPADILLTPTAPGQTLNTSAILLGVGGGQAVDTGEGVRIDFVNNLGGDPAKSSGANNGYLDAANRDHSFTSHYGTNGASVIITQENGNLAQATNVTANFKAFDDPDGVDNTTVGDGSSDPIDGITITYLGITYADPMTGQQIITPTLSPQNYVISGHTFTVQLLADGSVNVTGVEGDNGNSGAGTEVAVFTASGYNSLVVSNVSPGTSFKIGGFGASVPSTAPVNFSIPVEIIDFDGDTAGGTSISVTLNPAPVVLDLDGDGTEFLSIEAGVTFDYGAGLVSTGWAHSDDGILVRDANASGTVDDATEIVFGHSGMTDLEALAAQYGDILDASDADFGLFGVWQDANSNGVVDAGELRSLAEVGIVSLTLKSDGTSYSAANGDVSIAGSSSYKLTDGTTGSVADASFHTQSKDAQRTAELVTTAALAGALLDATSTTVGSQIVGEIVALEQPVIDEVRFATFNGNVEAMRDNTIGEPSEALELAADANAQATAHFRGETAEAELVADGSDFRSEAPVSDFIAGDGGPSAGAEAGGSLFAAMGTGGVMEGLLAMSAAPGAPAELSGNLQGLVGGAMADFAGEAMLDGLLAHFSPSMEGTAFTLSAFDDMSGLLSQDLGGTNAFAHMAILPEANDDASMLAAAQA</sequence>
<dbReference type="EMBL" id="CP016591">
    <property type="protein sequence ID" value="ANY20967.1"/>
    <property type="molecule type" value="Genomic_DNA"/>
</dbReference>
<dbReference type="STRING" id="692370.A6F68_02471"/>
<reference evidence="3 4" key="1">
    <citation type="submission" date="2016-07" db="EMBL/GenBank/DDBJ databases">
        <title>Complete genome sequence of Altererythrobacter dongtanensis KCTC 22672, a type strain with esterase isolated from tidal flat.</title>
        <authorList>
            <person name="Cheng H."/>
            <person name="Wu Y.-H."/>
            <person name="Zhou P."/>
            <person name="Huo Y.-Y."/>
            <person name="Wang C.-S."/>
            <person name="Xu X.-W."/>
        </authorList>
    </citation>
    <scope>NUCLEOTIDE SEQUENCE [LARGE SCALE GENOMIC DNA]</scope>
    <source>
        <strain evidence="3 4">KCTC 22672</strain>
    </source>
</reference>
<gene>
    <name evidence="3" type="ORF">A6F68_02471</name>
</gene>
<dbReference type="InterPro" id="IPR018247">
    <property type="entry name" value="EF_Hand_1_Ca_BS"/>
</dbReference>
<dbReference type="InterPro" id="IPR043824">
    <property type="entry name" value="DUF5801"/>
</dbReference>
<proteinExistence type="predicted"/>
<dbReference type="Pfam" id="PF19116">
    <property type="entry name" value="DUF5801"/>
    <property type="match status" value="2"/>
</dbReference>
<dbReference type="PROSITE" id="PS00018">
    <property type="entry name" value="EF_HAND_1"/>
    <property type="match status" value="1"/>
</dbReference>
<dbReference type="NCBIfam" id="TIGR01965">
    <property type="entry name" value="VCBS_repeat"/>
    <property type="match status" value="1"/>
</dbReference>
<evidence type="ECO:0000256" key="1">
    <source>
        <dbReference type="SAM" id="MobiDB-lite"/>
    </source>
</evidence>
<feature type="region of interest" description="Disordered" evidence="1">
    <location>
        <begin position="660"/>
        <end position="690"/>
    </location>
</feature>
<organism evidence="3 4">
    <name type="scientific">Tsuneonella dongtanensis</name>
    <dbReference type="NCBI Taxonomy" id="692370"/>
    <lineage>
        <taxon>Bacteria</taxon>
        <taxon>Pseudomonadati</taxon>
        <taxon>Pseudomonadota</taxon>
        <taxon>Alphaproteobacteria</taxon>
        <taxon>Sphingomonadales</taxon>
        <taxon>Erythrobacteraceae</taxon>
        <taxon>Tsuneonella</taxon>
    </lineage>
</organism>
<dbReference type="Pfam" id="PF17963">
    <property type="entry name" value="Big_9"/>
    <property type="match status" value="2"/>
</dbReference>
<evidence type="ECO:0000313" key="4">
    <source>
        <dbReference type="Proteomes" id="UP000092932"/>
    </source>
</evidence>